<dbReference type="RefSeq" id="WP_218405458.1">
    <property type="nucleotide sequence ID" value="NZ_JAGSPC010000002.1"/>
</dbReference>
<feature type="region of interest" description="Disordered" evidence="1">
    <location>
        <begin position="347"/>
        <end position="366"/>
    </location>
</feature>
<gene>
    <name evidence="4" type="ORF">KCG46_10885</name>
</gene>
<dbReference type="PANTHER" id="PTHR34978">
    <property type="entry name" value="POSSIBLE SENSOR-TRANSDUCER PROTEIN BLAR"/>
    <property type="match status" value="1"/>
</dbReference>
<accession>A0A9X1F6A2</accession>
<evidence type="ECO:0000256" key="2">
    <source>
        <dbReference type="SAM" id="Phobius"/>
    </source>
</evidence>
<sequence>MTAWLFDTLIWTAALIALVLVLRRPVASWFGPQFAYALWALPMLRLLMPPLTLPAWLKPEPAANEAFTVLPTQTSIAPVATQNAASGLPSENGAAATDLVTPTTPLTNLEALLESLPLVEIGCAVWLIGAAIFMWHRFGSYFALRDELLAEAREVGREGKVRLLETPDTKAPLAFGVVDPVVAMPEGFMAQPDRTARDLALAHELAHHKGRDLLINVAVQPLFALHWWNPLGRYGWLALRRDQEAACDARVMSHQPTEERATYANLIASFAAGPNVAPSNTALAAPMACPVLGDKSIIHRLRSLNMSETSTRRRLAGSFMLGAAIIALPLTASITYAESIAPAAPAAPAAPSVGMAPPAPPAPPVPPAAPAPLAAATIVTVDPDVAVEVEADGDENVFIYRTVDEKQDGKTSTKTKTRVRKIEIKNDGEKLSKEEREAIMAEVRADLAQADIDIKNAMKEVEMAFIELDGKEGIKGRTVVKMECRGDSDEVATVDEGNGDVRSVYLCQSRVMAHALKGLEQARDAIADSDDLTGAMRKDILKELDKQIREWNKAQAKG</sequence>
<feature type="transmembrane region" description="Helical" evidence="2">
    <location>
        <begin position="34"/>
        <end position="57"/>
    </location>
</feature>
<dbReference type="InterPro" id="IPR052173">
    <property type="entry name" value="Beta-lactam_resp_regulator"/>
</dbReference>
<feature type="compositionally biased region" description="Pro residues" evidence="1">
    <location>
        <begin position="357"/>
        <end position="366"/>
    </location>
</feature>
<keyword evidence="2" id="KW-0472">Membrane</keyword>
<keyword evidence="2" id="KW-0812">Transmembrane</keyword>
<dbReference type="EMBL" id="JAGSPC010000002">
    <property type="protein sequence ID" value="MBV7260073.1"/>
    <property type="molecule type" value="Genomic_DNA"/>
</dbReference>
<dbReference type="PANTHER" id="PTHR34978:SF3">
    <property type="entry name" value="SLR0241 PROTEIN"/>
    <property type="match status" value="1"/>
</dbReference>
<dbReference type="AlphaFoldDB" id="A0A9X1F6A2"/>
<feature type="compositionally biased region" description="Low complexity" evidence="1">
    <location>
        <begin position="347"/>
        <end position="356"/>
    </location>
</feature>
<evidence type="ECO:0000256" key="1">
    <source>
        <dbReference type="SAM" id="MobiDB-lite"/>
    </source>
</evidence>
<dbReference type="CDD" id="cd07341">
    <property type="entry name" value="M56_BlaR1_MecR1_like"/>
    <property type="match status" value="1"/>
</dbReference>
<feature type="domain" description="Peptidase M56" evidence="3">
    <location>
        <begin position="5"/>
        <end position="286"/>
    </location>
</feature>
<organism evidence="4 5">
    <name type="scientific">Erythrobacter crassostreae</name>
    <dbReference type="NCBI Taxonomy" id="2828328"/>
    <lineage>
        <taxon>Bacteria</taxon>
        <taxon>Pseudomonadati</taxon>
        <taxon>Pseudomonadota</taxon>
        <taxon>Alphaproteobacteria</taxon>
        <taxon>Sphingomonadales</taxon>
        <taxon>Erythrobacteraceae</taxon>
        <taxon>Erythrobacter/Porphyrobacter group</taxon>
        <taxon>Erythrobacter</taxon>
    </lineage>
</organism>
<evidence type="ECO:0000259" key="3">
    <source>
        <dbReference type="Pfam" id="PF05569"/>
    </source>
</evidence>
<dbReference type="Pfam" id="PF05569">
    <property type="entry name" value="Peptidase_M56"/>
    <property type="match status" value="1"/>
</dbReference>
<keyword evidence="2" id="KW-1133">Transmembrane helix</keyword>
<name>A0A9X1F6A2_9SPHN</name>
<comment type="caution">
    <text evidence="4">The sequence shown here is derived from an EMBL/GenBank/DDBJ whole genome shotgun (WGS) entry which is preliminary data.</text>
</comment>
<feature type="transmembrane region" description="Helical" evidence="2">
    <location>
        <begin position="115"/>
        <end position="135"/>
    </location>
</feature>
<dbReference type="InterPro" id="IPR008756">
    <property type="entry name" value="Peptidase_M56"/>
</dbReference>
<evidence type="ECO:0000313" key="5">
    <source>
        <dbReference type="Proteomes" id="UP001138681"/>
    </source>
</evidence>
<feature type="transmembrane region" description="Helical" evidence="2">
    <location>
        <begin position="315"/>
        <end position="337"/>
    </location>
</feature>
<dbReference type="Proteomes" id="UP001138681">
    <property type="component" value="Unassembled WGS sequence"/>
</dbReference>
<reference evidence="4" key="1">
    <citation type="submission" date="2021-04" db="EMBL/GenBank/DDBJ databases">
        <authorList>
            <person name="Pira H."/>
            <person name="Risdian C."/>
            <person name="Wink J."/>
        </authorList>
    </citation>
    <scope>NUCLEOTIDE SEQUENCE</scope>
    <source>
        <strain evidence="4">WH158</strain>
    </source>
</reference>
<evidence type="ECO:0000313" key="4">
    <source>
        <dbReference type="EMBL" id="MBV7260073.1"/>
    </source>
</evidence>
<proteinExistence type="predicted"/>
<keyword evidence="5" id="KW-1185">Reference proteome</keyword>
<protein>
    <recommendedName>
        <fullName evidence="3">Peptidase M56 domain-containing protein</fullName>
    </recommendedName>
</protein>
<feature type="transmembrane region" description="Helical" evidence="2">
    <location>
        <begin position="6"/>
        <end position="22"/>
    </location>
</feature>